<sequence length="69" mass="7698">MALRRSGSLLHRGSVKSSDEGRLLRNSSNFRPQALVTLNDFPNLATPKLTEQSKQTELVSDDEKRLTVS</sequence>
<reference evidence="2" key="1">
    <citation type="submission" date="2023-08" db="EMBL/GenBank/DDBJ databases">
        <title>Chromosome-level Genome Assembly of mud carp (Cirrhinus molitorella).</title>
        <authorList>
            <person name="Liu H."/>
        </authorList>
    </citation>
    <scope>NUCLEOTIDE SEQUENCE</scope>
    <source>
        <strain evidence="2">Prfri</strain>
        <tissue evidence="2">Muscle</tissue>
    </source>
</reference>
<keyword evidence="3" id="KW-1185">Reference proteome</keyword>
<protein>
    <submittedName>
        <fullName evidence="2">Uncharacterized protein</fullName>
    </submittedName>
</protein>
<feature type="region of interest" description="Disordered" evidence="1">
    <location>
        <begin position="47"/>
        <end position="69"/>
    </location>
</feature>
<evidence type="ECO:0000256" key="1">
    <source>
        <dbReference type="SAM" id="MobiDB-lite"/>
    </source>
</evidence>
<feature type="region of interest" description="Disordered" evidence="1">
    <location>
        <begin position="1"/>
        <end position="29"/>
    </location>
</feature>
<dbReference type="Proteomes" id="UP001187343">
    <property type="component" value="Unassembled WGS sequence"/>
</dbReference>
<dbReference type="EMBL" id="JAUYZG010000024">
    <property type="protein sequence ID" value="KAK2869763.1"/>
    <property type="molecule type" value="Genomic_DNA"/>
</dbReference>
<accession>A0AA88TBI2</accession>
<feature type="compositionally biased region" description="Polar residues" evidence="1">
    <location>
        <begin position="49"/>
        <end position="58"/>
    </location>
</feature>
<dbReference type="AlphaFoldDB" id="A0AA88TBI2"/>
<evidence type="ECO:0000313" key="3">
    <source>
        <dbReference type="Proteomes" id="UP001187343"/>
    </source>
</evidence>
<comment type="caution">
    <text evidence="2">The sequence shown here is derived from an EMBL/GenBank/DDBJ whole genome shotgun (WGS) entry which is preliminary data.</text>
</comment>
<proteinExistence type="predicted"/>
<name>A0AA88TBI2_9TELE</name>
<evidence type="ECO:0000313" key="2">
    <source>
        <dbReference type="EMBL" id="KAK2869763.1"/>
    </source>
</evidence>
<gene>
    <name evidence="2" type="ORF">Q8A67_024155</name>
</gene>
<organism evidence="2 3">
    <name type="scientific">Cirrhinus molitorella</name>
    <name type="common">mud carp</name>
    <dbReference type="NCBI Taxonomy" id="172907"/>
    <lineage>
        <taxon>Eukaryota</taxon>
        <taxon>Metazoa</taxon>
        <taxon>Chordata</taxon>
        <taxon>Craniata</taxon>
        <taxon>Vertebrata</taxon>
        <taxon>Euteleostomi</taxon>
        <taxon>Actinopterygii</taxon>
        <taxon>Neopterygii</taxon>
        <taxon>Teleostei</taxon>
        <taxon>Ostariophysi</taxon>
        <taxon>Cypriniformes</taxon>
        <taxon>Cyprinidae</taxon>
        <taxon>Labeoninae</taxon>
        <taxon>Labeonini</taxon>
        <taxon>Cirrhinus</taxon>
    </lineage>
</organism>